<proteinExistence type="predicted"/>
<evidence type="ECO:0000256" key="1">
    <source>
        <dbReference type="SAM" id="Phobius"/>
    </source>
</evidence>
<dbReference type="InterPro" id="IPR055462">
    <property type="entry name" value="DUF7034"/>
</dbReference>
<keyword evidence="1" id="KW-0812">Transmembrane</keyword>
<dbReference type="Pfam" id="PF23034">
    <property type="entry name" value="DUF7035"/>
    <property type="match status" value="1"/>
</dbReference>
<dbReference type="InterPro" id="IPR054484">
    <property type="entry name" value="ComC_SSD"/>
</dbReference>
<evidence type="ECO:0000259" key="3">
    <source>
        <dbReference type="PROSITE" id="PS01186"/>
    </source>
</evidence>
<dbReference type="PROSITE" id="PS01186">
    <property type="entry name" value="EGF_2"/>
    <property type="match status" value="1"/>
</dbReference>
<keyword evidence="1" id="KW-1133">Transmembrane helix</keyword>
<dbReference type="PANTHER" id="PTHR31378">
    <property type="entry name" value="EGF-LIKE DOMAIN-CONTAINING PROTEIN-RELATED-RELATED"/>
    <property type="match status" value="1"/>
</dbReference>
<evidence type="ECO:0000259" key="2">
    <source>
        <dbReference type="PROSITE" id="PS00022"/>
    </source>
</evidence>
<accession>A0AAN7Z472</accession>
<sequence>MFFSETVFSPDTFKNRYSTYCYWYEDIIISDPNTIYEVKWGLYDGGYSGNFNLFDSSATSATYKWSSDRVSIGEHKYYANVTFSDPLIPNAIKNYTINCYEPTSKIIFERTSNYSHNFFKNTYSCYVNIFGIENNTDVFSLFTSYSSNYFFFVTLSVEFGRYKFTFLGASDILSPFLDFGYETYSFLNITSAFKISNSNEKAVLTYPNPSSFYQLNSFDYATLFINIKTKERYPLLFIAESPFKPKIVSSNTDGSFNYFYNLKSKYDQGNFSISMQNYSSLMTNKINFNYDNSDFDPDKNYSNQSTIDNNRLFNLYLSSDYKLNREEIIYDYSGGIKLAAAFPFGYGSGNNSYFDIDVSVLTTFNLSNSAYSLNIGIKSFPVTFDYLIDHPPLQISDINVYDTFLSDGNMMLFEVQYSVNNGISKIEIYDNTRDYSADPIVFSSSDFIITSGDLKNGVLQFLHRYVCTEDVTFSMIIFDADSNYQTFYQDEFSVFLNKTLSIPETFQNNFGFNVESISNISFLFNDVNLTNNFGYNIMYLETNEIPLSFDPCLYIIPQWENITINGEWLNSRYEFKFYMPPNIVPGAFEYALTTPSYHMILNTELPDEYQLNVISDHTDLMGPIVTSLLRKNNASHVNNESYNISWTLEINDKNGYDRGYVIVVGSVDNILYNVSIVSPSNYPNDFTYQLNITLNNKTCISQTYSIAEMVLYDRYGLNSTYYINKATDYAPYINPLYKIEDKQLFSIETICTGGSFIQPTFKSFDFSPKSIDVGSSNRNVTFTYGIGIGDGIKEHPYVYLTSVTLQILKCTDIITTQINSTYNEYKCTLTIPYAFGLPQDIMVNLYGLIGFGSYFGYSSYTLQQLGYPFLIKSSFTPIGSQGTGIITGSSPISTEGGSLYIYGRFPNTEFNVEFSQGYSLKPSKKSGLIIKVDGVKPSNAPFTIRVITNNTQSNYYTITPYKIEYYKPILPSKCIGTPICGGPTHGTCNDVLGCICNSPWVGVDCNSKVIIIPQPVFNTSSPTIVLNDTTSSDNSELNIIATISVVSIREIDFNNKVLHMYSFDKWVYNPNNSKLSTYSSNIINKNGSTTPISVNIEYFENQKTIQFAGQEIEMKPSSLKYTINIGQYPFSTRLSQLQLVISATAIIDSDSDSCSNKEFDNTTSTSLDYVKLSISDKSLYGRFIRRALVDTVPAQISNVLLDQSLGSVSDSHTSQSFIGINIPFYNKKVIIDPDFSLLLDSNPTTTQENSICSPKSSGLTTAQLAGIIVGCCCAAIAITFATVFTIKKTREKEKQMKVFKSKLQTIS</sequence>
<evidence type="ECO:0000313" key="5">
    <source>
        <dbReference type="Proteomes" id="UP001344447"/>
    </source>
</evidence>
<comment type="caution">
    <text evidence="4">The sequence shown here is derived from an EMBL/GenBank/DDBJ whole genome shotgun (WGS) entry which is preliminary data.</text>
</comment>
<dbReference type="PROSITE" id="PS00022">
    <property type="entry name" value="EGF_1"/>
    <property type="match status" value="1"/>
</dbReference>
<dbReference type="Pfam" id="PF23033">
    <property type="entry name" value="DUF7034"/>
    <property type="match status" value="1"/>
</dbReference>
<dbReference type="Proteomes" id="UP001344447">
    <property type="component" value="Unassembled WGS sequence"/>
</dbReference>
<organism evidence="4 5">
    <name type="scientific">Dictyostelium firmibasis</name>
    <dbReference type="NCBI Taxonomy" id="79012"/>
    <lineage>
        <taxon>Eukaryota</taxon>
        <taxon>Amoebozoa</taxon>
        <taxon>Evosea</taxon>
        <taxon>Eumycetozoa</taxon>
        <taxon>Dictyostelia</taxon>
        <taxon>Dictyosteliales</taxon>
        <taxon>Dictyosteliaceae</taxon>
        <taxon>Dictyostelium</taxon>
    </lineage>
</organism>
<dbReference type="PANTHER" id="PTHR31378:SF29">
    <property type="entry name" value="EGF-LIKE DOMAIN-CONTAINING PROTEIN-RELATED"/>
    <property type="match status" value="1"/>
</dbReference>
<name>A0AAN7Z472_9MYCE</name>
<dbReference type="Pfam" id="PF25820">
    <property type="entry name" value="DUF7949"/>
    <property type="match status" value="1"/>
</dbReference>
<protein>
    <recommendedName>
        <fullName evidence="2 3">EGF-like domain-containing protein</fullName>
    </recommendedName>
</protein>
<keyword evidence="5" id="KW-1185">Reference proteome</keyword>
<dbReference type="Pfam" id="PF22933">
    <property type="entry name" value="ComC_SSD"/>
    <property type="match status" value="1"/>
</dbReference>
<dbReference type="InterPro" id="IPR055463">
    <property type="entry name" value="DUF7035"/>
</dbReference>
<feature type="domain" description="EGF-like" evidence="2 3">
    <location>
        <begin position="994"/>
        <end position="1005"/>
    </location>
</feature>
<feature type="transmembrane region" description="Helical" evidence="1">
    <location>
        <begin position="1264"/>
        <end position="1286"/>
    </location>
</feature>
<dbReference type="EMBL" id="JAVFKY010000001">
    <property type="protein sequence ID" value="KAK5583865.1"/>
    <property type="molecule type" value="Genomic_DNA"/>
</dbReference>
<dbReference type="InterPro" id="IPR057709">
    <property type="entry name" value="DUF7949"/>
</dbReference>
<keyword evidence="1" id="KW-0472">Membrane</keyword>
<gene>
    <name evidence="4" type="ORF">RB653_005469</name>
</gene>
<evidence type="ECO:0000313" key="4">
    <source>
        <dbReference type="EMBL" id="KAK5583865.1"/>
    </source>
</evidence>
<dbReference type="InterPro" id="IPR000742">
    <property type="entry name" value="EGF"/>
</dbReference>
<reference evidence="4 5" key="1">
    <citation type="submission" date="2023-11" db="EMBL/GenBank/DDBJ databases">
        <title>Dfirmibasis_genome.</title>
        <authorList>
            <person name="Edelbroek B."/>
            <person name="Kjellin J."/>
            <person name="Jerlstrom-Hultqvist J."/>
            <person name="Soderbom F."/>
        </authorList>
    </citation>
    <scope>NUCLEOTIDE SEQUENCE [LARGE SCALE GENOMIC DNA]</scope>
    <source>
        <strain evidence="4 5">TNS-C-14</strain>
    </source>
</reference>